<protein>
    <recommendedName>
        <fullName evidence="4">EamA domain-containing protein</fullName>
    </recommendedName>
</protein>
<dbReference type="InterPro" id="IPR000620">
    <property type="entry name" value="EamA_dom"/>
</dbReference>
<dbReference type="PANTHER" id="PTHR22911">
    <property type="entry name" value="ACYL-MALONYL CONDENSING ENZYME-RELATED"/>
    <property type="match status" value="1"/>
</dbReference>
<feature type="transmembrane region" description="Helical" evidence="3">
    <location>
        <begin position="209"/>
        <end position="228"/>
    </location>
</feature>
<feature type="region of interest" description="Disordered" evidence="2">
    <location>
        <begin position="318"/>
        <end position="352"/>
    </location>
</feature>
<dbReference type="OrthoDB" id="5198685at2"/>
<feature type="transmembrane region" description="Helical" evidence="3">
    <location>
        <begin position="150"/>
        <end position="167"/>
    </location>
</feature>
<feature type="transmembrane region" description="Helical" evidence="3">
    <location>
        <begin position="179"/>
        <end position="197"/>
    </location>
</feature>
<accession>A0A5J6G9M3</accession>
<dbReference type="EMBL" id="CP023699">
    <property type="protein sequence ID" value="QEU91314.1"/>
    <property type="molecule type" value="Genomic_DNA"/>
</dbReference>
<proteinExistence type="inferred from homology"/>
<evidence type="ECO:0000256" key="3">
    <source>
        <dbReference type="SAM" id="Phobius"/>
    </source>
</evidence>
<evidence type="ECO:0000256" key="1">
    <source>
        <dbReference type="ARBA" id="ARBA00007362"/>
    </source>
</evidence>
<feature type="domain" description="EamA" evidence="4">
    <location>
        <begin position="24"/>
        <end position="167"/>
    </location>
</feature>
<name>A0A5J6G9M3_STRKN</name>
<organism evidence="5 6">
    <name type="scientific">Streptomyces kanamyceticus</name>
    <dbReference type="NCBI Taxonomy" id="1967"/>
    <lineage>
        <taxon>Bacteria</taxon>
        <taxon>Bacillati</taxon>
        <taxon>Actinomycetota</taxon>
        <taxon>Actinomycetes</taxon>
        <taxon>Kitasatosporales</taxon>
        <taxon>Streptomycetaceae</taxon>
        <taxon>Streptomyces</taxon>
    </lineage>
</organism>
<sequence>MGAERSTGSVTHRSGPSSWARHSGTAAMVLAAALWGLGGTTAGQLFARGADPLEVVEVRTWVALAGFAALYAVRRRRERPELVARSRSRSARRVDRRAVLGFGIAVAVSNAALFLAIDKLPVAVALVLQNLAPAFVVGWVLLVTRTLPSPRVVIGLVVALLSVALVVELPTTPLGDIDAVGILLGLLAGAGVAAFSVLGARAAGSGGTLVANTGGFTVAAFAWLLFQLPQGLPALFEHPALLAGAVAVGVFGTFVPFLLYAWAAARVGPQAGAVNISLEPLFGAVLAWIWLGQAVTPVQIVGGLVLLVAVVFLQSSRSAAPPPVRPPTGKDPAGPQDRPSPDSRSGLLRSGA</sequence>
<feature type="transmembrane region" description="Helical" evidence="3">
    <location>
        <begin position="26"/>
        <end position="46"/>
    </location>
</feature>
<evidence type="ECO:0000259" key="4">
    <source>
        <dbReference type="Pfam" id="PF00892"/>
    </source>
</evidence>
<feature type="transmembrane region" description="Helical" evidence="3">
    <location>
        <begin position="58"/>
        <end position="73"/>
    </location>
</feature>
<dbReference type="KEGG" id="ska:CP970_10835"/>
<feature type="transmembrane region" description="Helical" evidence="3">
    <location>
        <begin position="94"/>
        <end position="117"/>
    </location>
</feature>
<keyword evidence="3" id="KW-0472">Membrane</keyword>
<gene>
    <name evidence="5" type="ORF">CP970_10835</name>
</gene>
<dbReference type="Proteomes" id="UP000325529">
    <property type="component" value="Chromosome"/>
</dbReference>
<keyword evidence="3" id="KW-0812">Transmembrane</keyword>
<dbReference type="InterPro" id="IPR037185">
    <property type="entry name" value="EmrE-like"/>
</dbReference>
<dbReference type="SUPFAM" id="SSF103481">
    <property type="entry name" value="Multidrug resistance efflux transporter EmrE"/>
    <property type="match status" value="2"/>
</dbReference>
<feature type="transmembrane region" description="Helical" evidence="3">
    <location>
        <begin position="123"/>
        <end position="143"/>
    </location>
</feature>
<keyword evidence="6" id="KW-1185">Reference proteome</keyword>
<evidence type="ECO:0000256" key="2">
    <source>
        <dbReference type="SAM" id="MobiDB-lite"/>
    </source>
</evidence>
<keyword evidence="3" id="KW-1133">Transmembrane helix</keyword>
<comment type="similarity">
    <text evidence="1">Belongs to the EamA transporter family.</text>
</comment>
<feature type="transmembrane region" description="Helical" evidence="3">
    <location>
        <begin position="273"/>
        <end position="291"/>
    </location>
</feature>
<evidence type="ECO:0000313" key="6">
    <source>
        <dbReference type="Proteomes" id="UP000325529"/>
    </source>
</evidence>
<feature type="transmembrane region" description="Helical" evidence="3">
    <location>
        <begin position="297"/>
        <end position="315"/>
    </location>
</feature>
<evidence type="ECO:0000313" key="5">
    <source>
        <dbReference type="EMBL" id="QEU91314.1"/>
    </source>
</evidence>
<dbReference type="AlphaFoldDB" id="A0A5J6G9M3"/>
<reference evidence="5 6" key="1">
    <citation type="submission" date="2017-09" db="EMBL/GenBank/DDBJ databases">
        <authorList>
            <person name="Lee N."/>
            <person name="Cho B.-K."/>
        </authorList>
    </citation>
    <scope>NUCLEOTIDE SEQUENCE [LARGE SCALE GENOMIC DNA]</scope>
    <source>
        <strain evidence="5 6">ATCC 12853</strain>
    </source>
</reference>
<dbReference type="Pfam" id="PF00892">
    <property type="entry name" value="EamA"/>
    <property type="match status" value="2"/>
</dbReference>
<feature type="domain" description="EamA" evidence="4">
    <location>
        <begin position="180"/>
        <end position="313"/>
    </location>
</feature>
<feature type="transmembrane region" description="Helical" evidence="3">
    <location>
        <begin position="240"/>
        <end position="261"/>
    </location>
</feature>
<dbReference type="GO" id="GO:0016020">
    <property type="term" value="C:membrane"/>
    <property type="evidence" value="ECO:0007669"/>
    <property type="project" value="InterPro"/>
</dbReference>
<dbReference type="PANTHER" id="PTHR22911:SF79">
    <property type="entry name" value="MOBA-LIKE NTP TRANSFERASE DOMAIN-CONTAINING PROTEIN"/>
    <property type="match status" value="1"/>
</dbReference>